<evidence type="ECO:0008006" key="7">
    <source>
        <dbReference type="Google" id="ProtNLM"/>
    </source>
</evidence>
<feature type="non-terminal residue" evidence="5">
    <location>
        <position position="1"/>
    </location>
</feature>
<evidence type="ECO:0000256" key="1">
    <source>
        <dbReference type="ARBA" id="ARBA00002844"/>
    </source>
</evidence>
<feature type="compositionally biased region" description="Polar residues" evidence="4">
    <location>
        <begin position="62"/>
        <end position="74"/>
    </location>
</feature>
<gene>
    <name evidence="5" type="ORF">L9F63_009018</name>
</gene>
<dbReference type="Pfam" id="PF02827">
    <property type="entry name" value="PKI"/>
    <property type="match status" value="1"/>
</dbReference>
<accession>A0AAD7Z4N3</accession>
<reference evidence="5" key="2">
    <citation type="submission" date="2023-05" db="EMBL/GenBank/DDBJ databases">
        <authorList>
            <person name="Fouks B."/>
        </authorList>
    </citation>
    <scope>NUCLEOTIDE SEQUENCE</scope>
    <source>
        <strain evidence="5">Stay&amp;Tobe</strain>
        <tissue evidence="5">Testes</tissue>
    </source>
</reference>
<dbReference type="InterPro" id="IPR004171">
    <property type="entry name" value="cAMP_dep_PKI"/>
</dbReference>
<dbReference type="EMBL" id="JASPKZ010010691">
    <property type="protein sequence ID" value="KAJ9573602.1"/>
    <property type="molecule type" value="Genomic_DNA"/>
</dbReference>
<comment type="function">
    <text evidence="1">Extremely potent competitive inhibitor of cAMP-dependent protein kinase activity, this protein interacts with the catalytic subunit of the enzyme after the cAMP-induced dissociation of its regulatory chains.</text>
</comment>
<dbReference type="Proteomes" id="UP001233999">
    <property type="component" value="Unassembled WGS sequence"/>
</dbReference>
<feature type="region of interest" description="Disordered" evidence="4">
    <location>
        <begin position="1"/>
        <end position="93"/>
    </location>
</feature>
<evidence type="ECO:0000313" key="6">
    <source>
        <dbReference type="Proteomes" id="UP001233999"/>
    </source>
</evidence>
<organism evidence="5 6">
    <name type="scientific">Diploptera punctata</name>
    <name type="common">Pacific beetle cockroach</name>
    <dbReference type="NCBI Taxonomy" id="6984"/>
    <lineage>
        <taxon>Eukaryota</taxon>
        <taxon>Metazoa</taxon>
        <taxon>Ecdysozoa</taxon>
        <taxon>Arthropoda</taxon>
        <taxon>Hexapoda</taxon>
        <taxon>Insecta</taxon>
        <taxon>Pterygota</taxon>
        <taxon>Neoptera</taxon>
        <taxon>Polyneoptera</taxon>
        <taxon>Dictyoptera</taxon>
        <taxon>Blattodea</taxon>
        <taxon>Blaberoidea</taxon>
        <taxon>Blaberidae</taxon>
        <taxon>Diplopterinae</taxon>
        <taxon>Diploptera</taxon>
    </lineage>
</organism>
<feature type="compositionally biased region" description="Basic and acidic residues" evidence="4">
    <location>
        <begin position="50"/>
        <end position="60"/>
    </location>
</feature>
<keyword evidence="6" id="KW-1185">Reference proteome</keyword>
<feature type="compositionally biased region" description="Low complexity" evidence="4">
    <location>
        <begin position="75"/>
        <end position="87"/>
    </location>
</feature>
<keyword evidence="3" id="KW-0649">Protein kinase inhibitor</keyword>
<dbReference type="AlphaFoldDB" id="A0AAD7Z4N3"/>
<comment type="caution">
    <text evidence="5">The sequence shown here is derived from an EMBL/GenBank/DDBJ whole genome shotgun (WGS) entry which is preliminary data.</text>
</comment>
<sequence>MLAVMTEQSPDSNKDPVEAFLSSGRTGRRNALPDIRGEHASTSTSNLPECLEKLTTKDNPSDDPQGSATTPMSGSTPTTETATAASPNRPPES</sequence>
<evidence type="ECO:0000256" key="4">
    <source>
        <dbReference type="SAM" id="MobiDB-lite"/>
    </source>
</evidence>
<protein>
    <recommendedName>
        <fullName evidence="7">cAMP-dependent protein kinase inhibitor beta</fullName>
    </recommendedName>
</protein>
<reference evidence="5" key="1">
    <citation type="journal article" date="2023" name="IScience">
        <title>Live-bearing cockroach genome reveals convergent evolutionary mechanisms linked to viviparity in insects and beyond.</title>
        <authorList>
            <person name="Fouks B."/>
            <person name="Harrison M.C."/>
            <person name="Mikhailova A.A."/>
            <person name="Marchal E."/>
            <person name="English S."/>
            <person name="Carruthers M."/>
            <person name="Jennings E.C."/>
            <person name="Chiamaka E.L."/>
            <person name="Frigard R.A."/>
            <person name="Pippel M."/>
            <person name="Attardo G.M."/>
            <person name="Benoit J.B."/>
            <person name="Bornberg-Bauer E."/>
            <person name="Tobe S.S."/>
        </authorList>
    </citation>
    <scope>NUCLEOTIDE SEQUENCE</scope>
    <source>
        <strain evidence="5">Stay&amp;Tobe</strain>
    </source>
</reference>
<comment type="similarity">
    <text evidence="2">Belongs to the PKI family.</text>
</comment>
<dbReference type="PANTHER" id="PTHR15416">
    <property type="entry name" value="CAMP-DEPENDENT PROTEIN KINASE INHIBITOR/PKI"/>
    <property type="match status" value="1"/>
</dbReference>
<name>A0AAD7Z4N3_DIPPU</name>
<dbReference type="GO" id="GO:0004862">
    <property type="term" value="F:cAMP-dependent protein kinase inhibitor activity"/>
    <property type="evidence" value="ECO:0007669"/>
    <property type="project" value="InterPro"/>
</dbReference>
<evidence type="ECO:0000256" key="2">
    <source>
        <dbReference type="ARBA" id="ARBA00006393"/>
    </source>
</evidence>
<evidence type="ECO:0000313" key="5">
    <source>
        <dbReference type="EMBL" id="KAJ9573602.1"/>
    </source>
</evidence>
<evidence type="ECO:0000256" key="3">
    <source>
        <dbReference type="ARBA" id="ARBA00023013"/>
    </source>
</evidence>
<proteinExistence type="inferred from homology"/>
<feature type="compositionally biased region" description="Polar residues" evidence="4">
    <location>
        <begin position="1"/>
        <end position="11"/>
    </location>
</feature>